<feature type="compositionally biased region" description="Polar residues" evidence="7">
    <location>
        <begin position="9"/>
        <end position="18"/>
    </location>
</feature>
<feature type="compositionally biased region" description="Low complexity" evidence="7">
    <location>
        <begin position="80"/>
        <end position="90"/>
    </location>
</feature>
<comment type="similarity">
    <text evidence="5">Belongs to the protein kinase superfamily. Ser/Thr protein kinase family. GCN2 subfamily.</text>
</comment>
<dbReference type="PANTHER" id="PTHR11042:SF190">
    <property type="entry name" value="MITOSIS INHIBITOR PROTEIN KINASE MIK1"/>
    <property type="match status" value="1"/>
</dbReference>
<evidence type="ECO:0000256" key="5">
    <source>
        <dbReference type="ARBA" id="ARBA00037982"/>
    </source>
</evidence>
<dbReference type="PROSITE" id="PS50011">
    <property type="entry name" value="PROTEIN_KINASE_DOM"/>
    <property type="match status" value="1"/>
</dbReference>
<feature type="region of interest" description="Disordered" evidence="7">
    <location>
        <begin position="73"/>
        <end position="93"/>
    </location>
</feature>
<dbReference type="InterPro" id="IPR011009">
    <property type="entry name" value="Kinase-like_dom_sf"/>
</dbReference>
<dbReference type="GO" id="GO:0005634">
    <property type="term" value="C:nucleus"/>
    <property type="evidence" value="ECO:0007669"/>
    <property type="project" value="TreeGrafter"/>
</dbReference>
<dbReference type="Gene3D" id="1.10.510.10">
    <property type="entry name" value="Transferase(Phosphotransferase) domain 1"/>
    <property type="match status" value="1"/>
</dbReference>
<protein>
    <recommendedName>
        <fullName evidence="8">Protein kinase domain-containing protein</fullName>
    </recommendedName>
</protein>
<dbReference type="AlphaFoldDB" id="A0A8H7SB02"/>
<keyword evidence="3" id="KW-0418">Kinase</keyword>
<keyword evidence="4 6" id="KW-0067">ATP-binding</keyword>
<dbReference type="SMART" id="SM00220">
    <property type="entry name" value="S_TKc"/>
    <property type="match status" value="1"/>
</dbReference>
<keyword evidence="10" id="KW-1185">Reference proteome</keyword>
<dbReference type="GO" id="GO:0004713">
    <property type="term" value="F:protein tyrosine kinase activity"/>
    <property type="evidence" value="ECO:0007669"/>
    <property type="project" value="TreeGrafter"/>
</dbReference>
<name>A0A8H7SB02_9FUNG</name>
<feature type="region of interest" description="Disordered" evidence="7">
    <location>
        <begin position="674"/>
        <end position="720"/>
    </location>
</feature>
<dbReference type="Pfam" id="PF00069">
    <property type="entry name" value="Pkinase"/>
    <property type="match status" value="1"/>
</dbReference>
<evidence type="ECO:0000256" key="3">
    <source>
        <dbReference type="ARBA" id="ARBA00022777"/>
    </source>
</evidence>
<dbReference type="Proteomes" id="UP000646827">
    <property type="component" value="Unassembled WGS sequence"/>
</dbReference>
<dbReference type="SUPFAM" id="SSF56112">
    <property type="entry name" value="Protein kinase-like (PK-like)"/>
    <property type="match status" value="1"/>
</dbReference>
<dbReference type="PANTHER" id="PTHR11042">
    <property type="entry name" value="EUKARYOTIC TRANSLATION INITIATION FACTOR 2-ALPHA KINASE EIF2-ALPHA KINASE -RELATED"/>
    <property type="match status" value="1"/>
</dbReference>
<evidence type="ECO:0000256" key="2">
    <source>
        <dbReference type="ARBA" id="ARBA00022741"/>
    </source>
</evidence>
<gene>
    <name evidence="9" type="ORF">INT45_009043</name>
</gene>
<keyword evidence="1" id="KW-0808">Transferase</keyword>
<feature type="binding site" evidence="6">
    <location>
        <position position="418"/>
    </location>
    <ligand>
        <name>ATP</name>
        <dbReference type="ChEBI" id="CHEBI:30616"/>
    </ligand>
</feature>
<feature type="region of interest" description="Disordered" evidence="7">
    <location>
        <begin position="1"/>
        <end position="48"/>
    </location>
</feature>
<organism evidence="9 10">
    <name type="scientific">Circinella minor</name>
    <dbReference type="NCBI Taxonomy" id="1195481"/>
    <lineage>
        <taxon>Eukaryota</taxon>
        <taxon>Fungi</taxon>
        <taxon>Fungi incertae sedis</taxon>
        <taxon>Mucoromycota</taxon>
        <taxon>Mucoromycotina</taxon>
        <taxon>Mucoromycetes</taxon>
        <taxon>Mucorales</taxon>
        <taxon>Lichtheimiaceae</taxon>
        <taxon>Circinella</taxon>
    </lineage>
</organism>
<keyword evidence="2 6" id="KW-0547">Nucleotide-binding</keyword>
<dbReference type="OrthoDB" id="5337378at2759"/>
<dbReference type="GO" id="GO:0005737">
    <property type="term" value="C:cytoplasm"/>
    <property type="evidence" value="ECO:0007669"/>
    <property type="project" value="TreeGrafter"/>
</dbReference>
<proteinExistence type="inferred from homology"/>
<evidence type="ECO:0000256" key="6">
    <source>
        <dbReference type="PROSITE-ProRule" id="PRU10141"/>
    </source>
</evidence>
<dbReference type="GO" id="GO:0110031">
    <property type="term" value="P:negative regulation of G2/MI transition of meiotic cell cycle"/>
    <property type="evidence" value="ECO:0007669"/>
    <property type="project" value="TreeGrafter"/>
</dbReference>
<dbReference type="PROSITE" id="PS00107">
    <property type="entry name" value="PROTEIN_KINASE_ATP"/>
    <property type="match status" value="1"/>
</dbReference>
<evidence type="ECO:0000256" key="1">
    <source>
        <dbReference type="ARBA" id="ARBA00022679"/>
    </source>
</evidence>
<dbReference type="Gene3D" id="3.30.200.20">
    <property type="entry name" value="Phosphorylase Kinase, domain 1"/>
    <property type="match status" value="1"/>
</dbReference>
<comment type="caution">
    <text evidence="9">The sequence shown here is derived from an EMBL/GenBank/DDBJ whole genome shotgun (WGS) entry which is preliminary data.</text>
</comment>
<dbReference type="EMBL" id="JAEPRB010000038">
    <property type="protein sequence ID" value="KAG2224728.1"/>
    <property type="molecule type" value="Genomic_DNA"/>
</dbReference>
<feature type="compositionally biased region" description="Acidic residues" evidence="7">
    <location>
        <begin position="674"/>
        <end position="699"/>
    </location>
</feature>
<dbReference type="InterPro" id="IPR000719">
    <property type="entry name" value="Prot_kinase_dom"/>
</dbReference>
<sequence length="720" mass="82290">MSQVKADKSNSSMTNVSSPLRFELRSTSNNGKRPFIQSQDGGLSNSTTIDDTIHINEQHNTPTTSPIIKRSRLDLNNNGSHSPSSPSSPSTHLLRKMLTPTRSAMSETSNLFDQSDIITQERLKSGLNSSDIEFSSPSTRFDTQNKLIDRDKSELQDNNQDNNNNEEEEEEEEDLPLGSFGWPGFADDDVDNEYNYDLADEEDEEEQAARARRSLLSEFKSSEIVPLDGYDEEDEERLQSSRNLTYAVMGDISEEDDNDNEGQVPDIMGAPTTIPIFKNDHHYHNYQQQQQPSQSKIQYYDDDVDELFSSSHVEDNITTQLLPSSSLRRNYGPSSWQHIKPAFLTTQPRFLTKEYFQQHDPTSCMQEEDQEEEEFYEDEVSISYFQSKYETLGNLGSGEYADVFKVQHLETGHIWALKKTKLQFASYDDRWQQIIEVDHMRAVSGCKQCVELTDAWEQEGILHIQMELCVNGSLAEYIKFHNRNIPESDVWSILYELAQGVKAIHDANIIHLDLKPSNVLINDMGSIKIGDFGVSVREPVDLRWVKGEGDRRYMAPDLLRDQFHKPADIFSLGLIVLEMAAGIELPDTGEPWEELRIADFSGCQEALNTKTSTKMREFIEWLMQTNARERPTIDQVLKHPELASKKLISSSQDNNTKGILFDYIQELQQRRIEQEEEKYDSNDDPIYDNDCILQEEEGDQTPHSLLPPPSPLPSLSPFGH</sequence>
<feature type="compositionally biased region" description="Pro residues" evidence="7">
    <location>
        <begin position="705"/>
        <end position="714"/>
    </location>
</feature>
<dbReference type="GO" id="GO:0005524">
    <property type="term" value="F:ATP binding"/>
    <property type="evidence" value="ECO:0007669"/>
    <property type="project" value="UniProtKB-UniRule"/>
</dbReference>
<evidence type="ECO:0000313" key="9">
    <source>
        <dbReference type="EMBL" id="KAG2224728.1"/>
    </source>
</evidence>
<evidence type="ECO:0000259" key="8">
    <source>
        <dbReference type="PROSITE" id="PS50011"/>
    </source>
</evidence>
<dbReference type="PROSITE" id="PS00108">
    <property type="entry name" value="PROTEIN_KINASE_ST"/>
    <property type="match status" value="1"/>
</dbReference>
<dbReference type="InterPro" id="IPR050339">
    <property type="entry name" value="CC_SR_Kinase"/>
</dbReference>
<evidence type="ECO:0000313" key="10">
    <source>
        <dbReference type="Proteomes" id="UP000646827"/>
    </source>
</evidence>
<feature type="compositionally biased region" description="Polar residues" evidence="7">
    <location>
        <begin position="25"/>
        <end position="48"/>
    </location>
</feature>
<evidence type="ECO:0000256" key="7">
    <source>
        <dbReference type="SAM" id="MobiDB-lite"/>
    </source>
</evidence>
<evidence type="ECO:0000256" key="4">
    <source>
        <dbReference type="ARBA" id="ARBA00022840"/>
    </source>
</evidence>
<reference evidence="9 10" key="1">
    <citation type="submission" date="2020-12" db="EMBL/GenBank/DDBJ databases">
        <title>Metabolic potential, ecology and presence of endohyphal bacteria is reflected in genomic diversity of Mucoromycotina.</title>
        <authorList>
            <person name="Muszewska A."/>
            <person name="Okrasinska A."/>
            <person name="Steczkiewicz K."/>
            <person name="Drgas O."/>
            <person name="Orlowska M."/>
            <person name="Perlinska-Lenart U."/>
            <person name="Aleksandrzak-Piekarczyk T."/>
            <person name="Szatraj K."/>
            <person name="Zielenkiewicz U."/>
            <person name="Pilsyk S."/>
            <person name="Malc E."/>
            <person name="Mieczkowski P."/>
            <person name="Kruszewska J.S."/>
            <person name="Biernat P."/>
            <person name="Pawlowska J."/>
        </authorList>
    </citation>
    <scope>NUCLEOTIDE SEQUENCE [LARGE SCALE GENOMIC DNA]</scope>
    <source>
        <strain evidence="9 10">CBS 142.35</strain>
    </source>
</reference>
<accession>A0A8H7SB02</accession>
<dbReference type="InterPro" id="IPR008271">
    <property type="entry name" value="Ser/Thr_kinase_AS"/>
</dbReference>
<feature type="compositionally biased region" description="Polar residues" evidence="7">
    <location>
        <begin position="128"/>
        <end position="146"/>
    </location>
</feature>
<feature type="domain" description="Protein kinase" evidence="8">
    <location>
        <begin position="389"/>
        <end position="642"/>
    </location>
</feature>
<feature type="compositionally biased region" description="Acidic residues" evidence="7">
    <location>
        <begin position="164"/>
        <end position="175"/>
    </location>
</feature>
<feature type="region of interest" description="Disordered" evidence="7">
    <location>
        <begin position="128"/>
        <end position="191"/>
    </location>
</feature>
<dbReference type="InterPro" id="IPR017441">
    <property type="entry name" value="Protein_kinase_ATP_BS"/>
</dbReference>